<dbReference type="InterPro" id="IPR017853">
    <property type="entry name" value="GH"/>
</dbReference>
<dbReference type="CDD" id="cd06602">
    <property type="entry name" value="GH31_MGAM_SI_GAA"/>
    <property type="match status" value="1"/>
</dbReference>
<dbReference type="GO" id="GO:0005975">
    <property type="term" value="P:carbohydrate metabolic process"/>
    <property type="evidence" value="ECO:0007669"/>
    <property type="project" value="InterPro"/>
</dbReference>
<dbReference type="PANTHER" id="PTHR22762:SF131">
    <property type="entry name" value="GLYCOSIDE HYDROLASE FAMILY 31 N-TERMINAL DOMAIN-CONTAINING PROTEIN"/>
    <property type="match status" value="1"/>
</dbReference>
<dbReference type="EMBL" id="CAHIKZ030002431">
    <property type="protein sequence ID" value="CAE1286785.1"/>
    <property type="molecule type" value="Genomic_DNA"/>
</dbReference>
<keyword evidence="4 5" id="KW-0326">Glycosidase</keyword>
<dbReference type="Gene3D" id="3.20.20.80">
    <property type="entry name" value="Glycosidases"/>
    <property type="match status" value="1"/>
</dbReference>
<evidence type="ECO:0000259" key="6">
    <source>
        <dbReference type="Pfam" id="PF01055"/>
    </source>
</evidence>
<dbReference type="InterPro" id="IPR000322">
    <property type="entry name" value="Glyco_hydro_31_TIM"/>
</dbReference>
<evidence type="ECO:0000313" key="10">
    <source>
        <dbReference type="Proteomes" id="UP000597762"/>
    </source>
</evidence>
<dbReference type="SUPFAM" id="SSF51011">
    <property type="entry name" value="Glycosyl hydrolase domain"/>
    <property type="match status" value="1"/>
</dbReference>
<dbReference type="InterPro" id="IPR025887">
    <property type="entry name" value="Glyco_hydro_31_N_dom"/>
</dbReference>
<evidence type="ECO:0000313" key="9">
    <source>
        <dbReference type="EMBL" id="CAE1286785.1"/>
    </source>
</evidence>
<accession>A0A812D6L3</accession>
<dbReference type="SUPFAM" id="SSF51445">
    <property type="entry name" value="(Trans)glycosidases"/>
    <property type="match status" value="1"/>
</dbReference>
<dbReference type="Pfam" id="PF01055">
    <property type="entry name" value="Glyco_hydro_31_2nd"/>
    <property type="match status" value="1"/>
</dbReference>
<dbReference type="EC" id="3.2.1.20" evidence="9"/>
<dbReference type="FunFam" id="3.20.20.80:FF:000016">
    <property type="entry name" value="Maltase-glucoamylase, intestinal"/>
    <property type="match status" value="1"/>
</dbReference>
<evidence type="ECO:0000256" key="1">
    <source>
        <dbReference type="ARBA" id="ARBA00007806"/>
    </source>
</evidence>
<dbReference type="Gene3D" id="2.60.40.1760">
    <property type="entry name" value="glycosyl hydrolase (family 31)"/>
    <property type="match status" value="1"/>
</dbReference>
<feature type="domain" description="Glycoside hydrolase family 31 TIM barrel" evidence="6">
    <location>
        <begin position="199"/>
        <end position="552"/>
    </location>
</feature>
<name>A0A812D6L3_ACAPH</name>
<feature type="domain" description="Glycoside hydrolase family 31 N-terminal" evidence="7">
    <location>
        <begin position="22"/>
        <end position="159"/>
    </location>
</feature>
<dbReference type="Pfam" id="PF13802">
    <property type="entry name" value="Gal_mutarotas_2"/>
    <property type="match status" value="1"/>
</dbReference>
<dbReference type="InterPro" id="IPR011013">
    <property type="entry name" value="Gal_mutarotase_sf_dom"/>
</dbReference>
<dbReference type="CDD" id="cd14752">
    <property type="entry name" value="GH31_N"/>
    <property type="match status" value="1"/>
</dbReference>
<dbReference type="GO" id="GO:0030246">
    <property type="term" value="F:carbohydrate binding"/>
    <property type="evidence" value="ECO:0007669"/>
    <property type="project" value="InterPro"/>
</dbReference>
<protein>
    <submittedName>
        <fullName evidence="9">GAA</fullName>
        <ecNumber evidence="9">3.2.1.20</ecNumber>
    </submittedName>
</protein>
<feature type="domain" description="Glycosyl hydrolase family 31 C-terminal" evidence="8">
    <location>
        <begin position="560"/>
        <end position="646"/>
    </location>
</feature>
<evidence type="ECO:0000256" key="2">
    <source>
        <dbReference type="ARBA" id="ARBA00022801"/>
    </source>
</evidence>
<keyword evidence="3" id="KW-0325">Glycoprotein</keyword>
<evidence type="ECO:0000256" key="3">
    <source>
        <dbReference type="ARBA" id="ARBA00023180"/>
    </source>
</evidence>
<gene>
    <name evidence="9" type="ORF">SPHA_46173</name>
</gene>
<comment type="caution">
    <text evidence="9">The sequence shown here is derived from an EMBL/GenBank/DDBJ whole genome shotgun (WGS) entry which is preliminary data.</text>
</comment>
<dbReference type="InterPro" id="IPR048395">
    <property type="entry name" value="Glyco_hydro_31_C"/>
</dbReference>
<dbReference type="OrthoDB" id="5839090at2759"/>
<dbReference type="Proteomes" id="UP000597762">
    <property type="component" value="Unassembled WGS sequence"/>
</dbReference>
<dbReference type="Pfam" id="PF21365">
    <property type="entry name" value="Glyco_hydro_31_3rd"/>
    <property type="match status" value="1"/>
</dbReference>
<dbReference type="Gene3D" id="2.60.40.1180">
    <property type="entry name" value="Golgi alpha-mannosidase II"/>
    <property type="match status" value="2"/>
</dbReference>
<organism evidence="9 10">
    <name type="scientific">Acanthosepion pharaonis</name>
    <name type="common">Pharaoh cuttlefish</name>
    <name type="synonym">Sepia pharaonis</name>
    <dbReference type="NCBI Taxonomy" id="158019"/>
    <lineage>
        <taxon>Eukaryota</taxon>
        <taxon>Metazoa</taxon>
        <taxon>Spiralia</taxon>
        <taxon>Lophotrochozoa</taxon>
        <taxon>Mollusca</taxon>
        <taxon>Cephalopoda</taxon>
        <taxon>Coleoidea</taxon>
        <taxon>Decapodiformes</taxon>
        <taxon>Sepiida</taxon>
        <taxon>Sepiina</taxon>
        <taxon>Sepiidae</taxon>
        <taxon>Acanthosepion</taxon>
    </lineage>
</organism>
<evidence type="ECO:0000259" key="7">
    <source>
        <dbReference type="Pfam" id="PF13802"/>
    </source>
</evidence>
<dbReference type="SUPFAM" id="SSF74650">
    <property type="entry name" value="Galactose mutarotase-like"/>
    <property type="match status" value="1"/>
</dbReference>
<proteinExistence type="inferred from homology"/>
<comment type="similarity">
    <text evidence="1 5">Belongs to the glycosyl hydrolase 31 family.</text>
</comment>
<keyword evidence="10" id="KW-1185">Reference proteome</keyword>
<sequence length="756" mass="86361">MTKKPTPSFYLCDKEIRIFDPQERRYEVPLNVHKPSRLTDISDCDYTVSYVKEPFGLIVRRKSTNTIIFNSAKAAPLIFADQYIQIGTVLASKYLYGLGEHQDKFLIDINWTSRGFWARDQAPRVNTNLYGVHPFYMNIDKHGNAYGVFLLNSNAMQVDFQPLPALTYRTMGGVLDFYIFTGPSPIDVIQQYTELIGRPYFPPYWALGFHLCRWGYENSRNLKEVIKRMRDSKIPYDVQWNDIDYMDRHLDWTYNTKNFAELPEIVEDLHAHGQHYIMIVDPGISNQQREGTYPPYDKGLKEGIFITDSKGGKPIVGRVWPGDTVFPDFFHPKAFSYWHDLAEKFHKQIPFDGLWVDMNEPSNFVSGSEDGCLYNSLNYPPFSSPAILGSKLFEQTLCPSAHQNLSSHYNLHNMYGYSETKITAMSLEKILRKRTLVISRSTFPGSGVYGGHWSGDNHANWDHLYYSIPEILNFQLFGIPMVGSDVCGFAGPTNAELCTRWTQLGAFYPFMRNHNNLHMPDQDPAVFDEHIQNAMRQVLLIRYSLLPYLYTLFYNSHINGTPVLWPLFFLEPNEETFTIDQQFLWGNGLMISPVVRPSTFEVKAYFPEGSWYDFYTGTKIGSTGLYMILDAPWDKINLHVRGGTILPIIEPDVTTTASRKKKFGLFVAPDTQGKSKGELFWDDGVSLDSIKSGKFTHLIFMATEQNVTSQVLRSGYTLAAGMYLGHAIICGVQKCPSHATANGKPVKFQCESTSQV</sequence>
<reference evidence="9" key="1">
    <citation type="submission" date="2021-01" db="EMBL/GenBank/DDBJ databases">
        <authorList>
            <person name="Li R."/>
            <person name="Bekaert M."/>
        </authorList>
    </citation>
    <scope>NUCLEOTIDE SEQUENCE</scope>
    <source>
        <strain evidence="9">Farmed</strain>
    </source>
</reference>
<evidence type="ECO:0000256" key="5">
    <source>
        <dbReference type="RuleBase" id="RU361185"/>
    </source>
</evidence>
<dbReference type="AlphaFoldDB" id="A0A812D6L3"/>
<evidence type="ECO:0000259" key="8">
    <source>
        <dbReference type="Pfam" id="PF21365"/>
    </source>
</evidence>
<keyword evidence="2 5" id="KW-0378">Hydrolase</keyword>
<dbReference type="PROSITE" id="PS00129">
    <property type="entry name" value="GLYCOSYL_HYDROL_F31_1"/>
    <property type="match status" value="1"/>
</dbReference>
<dbReference type="InterPro" id="IPR030458">
    <property type="entry name" value="Glyco_hydro_31_AS"/>
</dbReference>
<dbReference type="GO" id="GO:0004558">
    <property type="term" value="F:alpha-1,4-glucosidase activity"/>
    <property type="evidence" value="ECO:0007669"/>
    <property type="project" value="UniProtKB-EC"/>
</dbReference>
<dbReference type="InterPro" id="IPR013780">
    <property type="entry name" value="Glyco_hydro_b"/>
</dbReference>
<evidence type="ECO:0000256" key="4">
    <source>
        <dbReference type="ARBA" id="ARBA00023295"/>
    </source>
</evidence>
<dbReference type="PANTHER" id="PTHR22762">
    <property type="entry name" value="ALPHA-GLUCOSIDASE"/>
    <property type="match status" value="1"/>
</dbReference>